<accession>A0AAN9A9K3</accession>
<comment type="similarity">
    <text evidence="1">Belongs to the pyrroline-5-carboxylate reductase family.</text>
</comment>
<evidence type="ECO:0000256" key="2">
    <source>
        <dbReference type="ARBA" id="ARBA00023002"/>
    </source>
</evidence>
<protein>
    <recommendedName>
        <fullName evidence="8">Pyrroline-5-carboxylate reductase</fullName>
    </recommendedName>
</protein>
<dbReference type="Proteomes" id="UP001381693">
    <property type="component" value="Unassembled WGS sequence"/>
</dbReference>
<feature type="domain" description="Pyrroline-5-carboxylate reductase dimerisation" evidence="5">
    <location>
        <begin position="132"/>
        <end position="179"/>
    </location>
</feature>
<dbReference type="EMBL" id="JAXCGZ010009472">
    <property type="protein sequence ID" value="KAK7077095.1"/>
    <property type="molecule type" value="Genomic_DNA"/>
</dbReference>
<dbReference type="InterPro" id="IPR008927">
    <property type="entry name" value="6-PGluconate_DH-like_C_sf"/>
</dbReference>
<comment type="caution">
    <text evidence="6">The sequence shown here is derived from an EMBL/GenBank/DDBJ whole genome shotgun (WGS) entry which is preliminary data.</text>
</comment>
<evidence type="ECO:0000256" key="3">
    <source>
        <dbReference type="SAM" id="MobiDB-lite"/>
    </source>
</evidence>
<feature type="region of interest" description="Disordered" evidence="3">
    <location>
        <begin position="1"/>
        <end position="20"/>
    </location>
</feature>
<dbReference type="Gene3D" id="3.40.50.720">
    <property type="entry name" value="NAD(P)-binding Rossmann-like Domain"/>
    <property type="match status" value="1"/>
</dbReference>
<dbReference type="Pfam" id="PF14748">
    <property type="entry name" value="P5CR_dimer"/>
    <property type="match status" value="1"/>
</dbReference>
<evidence type="ECO:0000259" key="5">
    <source>
        <dbReference type="Pfam" id="PF14748"/>
    </source>
</evidence>
<evidence type="ECO:0000256" key="1">
    <source>
        <dbReference type="ARBA" id="ARBA00005525"/>
    </source>
</evidence>
<dbReference type="GO" id="GO:0004735">
    <property type="term" value="F:pyrroline-5-carboxylate reductase activity"/>
    <property type="evidence" value="ECO:0007669"/>
    <property type="project" value="TreeGrafter"/>
</dbReference>
<sequence>MASAPTHRNLSRVPHGMRTTNDNNQVVRECDIIFICVKPNMLAEMIEGLDPLERDHNPLFVSVVTGFDVNTLEQMLGSLVDSPRVIRTMPNTPCMIGQGCCVYTMGNNTNDSDSKVIHSMLHSVGYCAKVPEYQMDAACGLAGSGPAYVYAAIEALADGGVKMGLPRQLSQSLAAHMVRLGSSVQYVIDHMLRECGISSPRYCKDE</sequence>
<dbReference type="SUPFAM" id="SSF48179">
    <property type="entry name" value="6-phosphogluconate dehydrogenase C-terminal domain-like"/>
    <property type="match status" value="1"/>
</dbReference>
<dbReference type="InterPro" id="IPR036291">
    <property type="entry name" value="NAD(P)-bd_dom_sf"/>
</dbReference>
<dbReference type="PANTHER" id="PTHR11645">
    <property type="entry name" value="PYRROLINE-5-CARBOXYLATE REDUCTASE"/>
    <property type="match status" value="1"/>
</dbReference>
<evidence type="ECO:0008006" key="8">
    <source>
        <dbReference type="Google" id="ProtNLM"/>
    </source>
</evidence>
<evidence type="ECO:0000259" key="4">
    <source>
        <dbReference type="Pfam" id="PF03807"/>
    </source>
</evidence>
<reference evidence="6 7" key="1">
    <citation type="submission" date="2023-11" db="EMBL/GenBank/DDBJ databases">
        <title>Halocaridina rubra genome assembly.</title>
        <authorList>
            <person name="Smith C."/>
        </authorList>
    </citation>
    <scope>NUCLEOTIDE SEQUENCE [LARGE SCALE GENOMIC DNA]</scope>
    <source>
        <strain evidence="6">EP-1</strain>
        <tissue evidence="6">Whole</tissue>
    </source>
</reference>
<feature type="domain" description="Pyrroline-5-carboxylate reductase catalytic N-terminal" evidence="4">
    <location>
        <begin position="17"/>
        <end position="64"/>
    </location>
</feature>
<organism evidence="6 7">
    <name type="scientific">Halocaridina rubra</name>
    <name type="common">Hawaiian red shrimp</name>
    <dbReference type="NCBI Taxonomy" id="373956"/>
    <lineage>
        <taxon>Eukaryota</taxon>
        <taxon>Metazoa</taxon>
        <taxon>Ecdysozoa</taxon>
        <taxon>Arthropoda</taxon>
        <taxon>Crustacea</taxon>
        <taxon>Multicrustacea</taxon>
        <taxon>Malacostraca</taxon>
        <taxon>Eumalacostraca</taxon>
        <taxon>Eucarida</taxon>
        <taxon>Decapoda</taxon>
        <taxon>Pleocyemata</taxon>
        <taxon>Caridea</taxon>
        <taxon>Atyoidea</taxon>
        <taxon>Atyidae</taxon>
        <taxon>Halocaridina</taxon>
    </lineage>
</organism>
<name>A0AAN9A9K3_HALRR</name>
<dbReference type="Pfam" id="PF03807">
    <property type="entry name" value="F420_oxidored"/>
    <property type="match status" value="1"/>
</dbReference>
<keyword evidence="2" id="KW-0560">Oxidoreductase</keyword>
<dbReference type="AlphaFoldDB" id="A0AAN9A9K3"/>
<dbReference type="Gene3D" id="1.10.3730.10">
    <property type="entry name" value="ProC C-terminal domain-like"/>
    <property type="match status" value="1"/>
</dbReference>
<dbReference type="PANTHER" id="PTHR11645:SF0">
    <property type="entry name" value="PYRROLINE-5-CARBOXYLATE REDUCTASE 3"/>
    <property type="match status" value="1"/>
</dbReference>
<dbReference type="SUPFAM" id="SSF51735">
    <property type="entry name" value="NAD(P)-binding Rossmann-fold domains"/>
    <property type="match status" value="1"/>
</dbReference>
<dbReference type="InterPro" id="IPR029036">
    <property type="entry name" value="P5CR_dimer"/>
</dbReference>
<dbReference type="GO" id="GO:0055129">
    <property type="term" value="P:L-proline biosynthetic process"/>
    <property type="evidence" value="ECO:0007669"/>
    <property type="project" value="TreeGrafter"/>
</dbReference>
<proteinExistence type="inferred from homology"/>
<keyword evidence="7" id="KW-1185">Reference proteome</keyword>
<evidence type="ECO:0000313" key="6">
    <source>
        <dbReference type="EMBL" id="KAK7077095.1"/>
    </source>
</evidence>
<gene>
    <name evidence="6" type="ORF">SK128_002984</name>
</gene>
<dbReference type="InterPro" id="IPR028939">
    <property type="entry name" value="P5C_Rdtase_cat_N"/>
</dbReference>
<evidence type="ECO:0000313" key="7">
    <source>
        <dbReference type="Proteomes" id="UP001381693"/>
    </source>
</evidence>